<dbReference type="Proteomes" id="UP000663873">
    <property type="component" value="Unassembled WGS sequence"/>
</dbReference>
<sequence length="62" mass="7072">ILRHQPDENSSVLFLVRVFGEENHNPAIETASRNLTGKHRLDVGKKASKRNRPTSSFPRAYQ</sequence>
<accession>A0A821YGP9</accession>
<dbReference type="AlphaFoldDB" id="A0A821YGP9"/>
<gene>
    <name evidence="2" type="ORF">UJA718_LOCUS48445</name>
</gene>
<evidence type="ECO:0000256" key="1">
    <source>
        <dbReference type="SAM" id="MobiDB-lite"/>
    </source>
</evidence>
<feature type="compositionally biased region" description="Polar residues" evidence="1">
    <location>
        <begin position="53"/>
        <end position="62"/>
    </location>
</feature>
<reference evidence="2" key="1">
    <citation type="submission" date="2021-02" db="EMBL/GenBank/DDBJ databases">
        <authorList>
            <person name="Nowell W R."/>
        </authorList>
    </citation>
    <scope>NUCLEOTIDE SEQUENCE</scope>
</reference>
<proteinExistence type="predicted"/>
<feature type="non-terminal residue" evidence="2">
    <location>
        <position position="1"/>
    </location>
</feature>
<feature type="region of interest" description="Disordered" evidence="1">
    <location>
        <begin position="26"/>
        <end position="62"/>
    </location>
</feature>
<evidence type="ECO:0000313" key="2">
    <source>
        <dbReference type="EMBL" id="CAF4964979.1"/>
    </source>
</evidence>
<protein>
    <submittedName>
        <fullName evidence="2">Uncharacterized protein</fullName>
    </submittedName>
</protein>
<keyword evidence="3" id="KW-1185">Reference proteome</keyword>
<comment type="caution">
    <text evidence="2">The sequence shown here is derived from an EMBL/GenBank/DDBJ whole genome shotgun (WGS) entry which is preliminary data.</text>
</comment>
<dbReference type="EMBL" id="CAJOBP010096942">
    <property type="protein sequence ID" value="CAF4964979.1"/>
    <property type="molecule type" value="Genomic_DNA"/>
</dbReference>
<organism evidence="2 3">
    <name type="scientific">Rotaria socialis</name>
    <dbReference type="NCBI Taxonomy" id="392032"/>
    <lineage>
        <taxon>Eukaryota</taxon>
        <taxon>Metazoa</taxon>
        <taxon>Spiralia</taxon>
        <taxon>Gnathifera</taxon>
        <taxon>Rotifera</taxon>
        <taxon>Eurotatoria</taxon>
        <taxon>Bdelloidea</taxon>
        <taxon>Philodinida</taxon>
        <taxon>Philodinidae</taxon>
        <taxon>Rotaria</taxon>
    </lineage>
</organism>
<evidence type="ECO:0000313" key="3">
    <source>
        <dbReference type="Proteomes" id="UP000663873"/>
    </source>
</evidence>
<name>A0A821YGP9_9BILA</name>